<feature type="region of interest" description="Disordered" evidence="1">
    <location>
        <begin position="1"/>
        <end position="62"/>
    </location>
</feature>
<sequence>MFISDSDFPSPSSRSLQANQHAPFGQDQSKSDPPQPSYAAITNQKRRRLRKQFPSPPPVLRGPRVKLEENIMALCHCQVSDQGFAGATNMVGPAIELRRPTKTETALDTPPGFFTVHLASLKKGLRFPLHSLLVEFLNEVDLLPC</sequence>
<accession>A0A484KX21</accession>
<feature type="compositionally biased region" description="Polar residues" evidence="1">
    <location>
        <begin position="16"/>
        <end position="32"/>
    </location>
</feature>
<name>A0A484KX21_9ASTE</name>
<evidence type="ECO:0000313" key="3">
    <source>
        <dbReference type="Proteomes" id="UP000595140"/>
    </source>
</evidence>
<dbReference type="EMBL" id="OOIL02000779">
    <property type="protein sequence ID" value="VFQ69175.1"/>
    <property type="molecule type" value="Genomic_DNA"/>
</dbReference>
<organism evidence="2 3">
    <name type="scientific">Cuscuta campestris</name>
    <dbReference type="NCBI Taxonomy" id="132261"/>
    <lineage>
        <taxon>Eukaryota</taxon>
        <taxon>Viridiplantae</taxon>
        <taxon>Streptophyta</taxon>
        <taxon>Embryophyta</taxon>
        <taxon>Tracheophyta</taxon>
        <taxon>Spermatophyta</taxon>
        <taxon>Magnoliopsida</taxon>
        <taxon>eudicotyledons</taxon>
        <taxon>Gunneridae</taxon>
        <taxon>Pentapetalae</taxon>
        <taxon>asterids</taxon>
        <taxon>lamiids</taxon>
        <taxon>Solanales</taxon>
        <taxon>Convolvulaceae</taxon>
        <taxon>Cuscuteae</taxon>
        <taxon>Cuscuta</taxon>
        <taxon>Cuscuta subgen. Grammica</taxon>
        <taxon>Cuscuta sect. Cleistogrammica</taxon>
    </lineage>
</organism>
<dbReference type="AlphaFoldDB" id="A0A484KX21"/>
<gene>
    <name evidence="2" type="ORF">CCAM_LOCUS10951</name>
</gene>
<reference evidence="2 3" key="1">
    <citation type="submission" date="2018-04" db="EMBL/GenBank/DDBJ databases">
        <authorList>
            <person name="Vogel A."/>
        </authorList>
    </citation>
    <scope>NUCLEOTIDE SEQUENCE [LARGE SCALE GENOMIC DNA]</scope>
</reference>
<evidence type="ECO:0000313" key="2">
    <source>
        <dbReference type="EMBL" id="VFQ69175.1"/>
    </source>
</evidence>
<proteinExistence type="predicted"/>
<keyword evidence="3" id="KW-1185">Reference proteome</keyword>
<feature type="compositionally biased region" description="Low complexity" evidence="1">
    <location>
        <begin position="1"/>
        <end position="15"/>
    </location>
</feature>
<dbReference type="OrthoDB" id="1752359at2759"/>
<evidence type="ECO:0000256" key="1">
    <source>
        <dbReference type="SAM" id="MobiDB-lite"/>
    </source>
</evidence>
<dbReference type="Proteomes" id="UP000595140">
    <property type="component" value="Unassembled WGS sequence"/>
</dbReference>
<protein>
    <submittedName>
        <fullName evidence="2">Uncharacterized protein</fullName>
    </submittedName>
</protein>